<dbReference type="AlphaFoldDB" id="A0A0A9B5Z4"/>
<protein>
    <submittedName>
        <fullName evidence="2">Uncharacterized protein</fullName>
    </submittedName>
</protein>
<dbReference type="EMBL" id="GBRH01238466">
    <property type="protein sequence ID" value="JAD59429.1"/>
    <property type="molecule type" value="Transcribed_RNA"/>
</dbReference>
<evidence type="ECO:0000256" key="1">
    <source>
        <dbReference type="SAM" id="MobiDB-lite"/>
    </source>
</evidence>
<name>A0A0A9B5Z4_ARUDO</name>
<reference evidence="2" key="2">
    <citation type="journal article" date="2015" name="Data Brief">
        <title>Shoot transcriptome of the giant reed, Arundo donax.</title>
        <authorList>
            <person name="Barrero R.A."/>
            <person name="Guerrero F.D."/>
            <person name="Moolhuijzen P."/>
            <person name="Goolsby J.A."/>
            <person name="Tidwell J."/>
            <person name="Bellgard S.E."/>
            <person name="Bellgard M.I."/>
        </authorList>
    </citation>
    <scope>NUCLEOTIDE SEQUENCE</scope>
    <source>
        <tissue evidence="2">Shoot tissue taken approximately 20 cm above the soil surface</tissue>
    </source>
</reference>
<proteinExistence type="predicted"/>
<organism evidence="2">
    <name type="scientific">Arundo donax</name>
    <name type="common">Giant reed</name>
    <name type="synonym">Donax arundinaceus</name>
    <dbReference type="NCBI Taxonomy" id="35708"/>
    <lineage>
        <taxon>Eukaryota</taxon>
        <taxon>Viridiplantae</taxon>
        <taxon>Streptophyta</taxon>
        <taxon>Embryophyta</taxon>
        <taxon>Tracheophyta</taxon>
        <taxon>Spermatophyta</taxon>
        <taxon>Magnoliopsida</taxon>
        <taxon>Liliopsida</taxon>
        <taxon>Poales</taxon>
        <taxon>Poaceae</taxon>
        <taxon>PACMAD clade</taxon>
        <taxon>Arundinoideae</taxon>
        <taxon>Arundineae</taxon>
        <taxon>Arundo</taxon>
    </lineage>
</organism>
<feature type="compositionally biased region" description="Basic and acidic residues" evidence="1">
    <location>
        <begin position="37"/>
        <end position="47"/>
    </location>
</feature>
<feature type="region of interest" description="Disordered" evidence="1">
    <location>
        <begin position="1"/>
        <end position="81"/>
    </location>
</feature>
<sequence>MATPAPPSTSSCSRHGPATKQSFREHHGLQCHASTNLKERQNAHAEEEPAGFGPSVTREGEGEEARGGRKARSLSWSSRIN</sequence>
<reference evidence="2" key="1">
    <citation type="submission" date="2014-09" db="EMBL/GenBank/DDBJ databases">
        <authorList>
            <person name="Magalhaes I.L.F."/>
            <person name="Oliveira U."/>
            <person name="Santos F.R."/>
            <person name="Vidigal T.H.D.A."/>
            <person name="Brescovit A.D."/>
            <person name="Santos A.J."/>
        </authorList>
    </citation>
    <scope>NUCLEOTIDE SEQUENCE</scope>
    <source>
        <tissue evidence="2">Shoot tissue taken approximately 20 cm above the soil surface</tissue>
    </source>
</reference>
<feature type="compositionally biased region" description="Basic and acidic residues" evidence="1">
    <location>
        <begin position="58"/>
        <end position="67"/>
    </location>
</feature>
<accession>A0A0A9B5Z4</accession>
<evidence type="ECO:0000313" key="2">
    <source>
        <dbReference type="EMBL" id="JAD59429.1"/>
    </source>
</evidence>